<dbReference type="EMBL" id="BAAABL010000026">
    <property type="protein sequence ID" value="GAA0293963.1"/>
    <property type="molecule type" value="Genomic_DNA"/>
</dbReference>
<sequence length="93" mass="10714">MRRLSEGVEVRAGFAWFALVLFAVLLVAVLLWSFLDGPVHQMLNLTTTMTDSQRADQTTRNVRYLWEYWPLWGAALAALLIGFRRAIMETGRR</sequence>
<evidence type="ECO:0000313" key="3">
    <source>
        <dbReference type="Proteomes" id="UP001500837"/>
    </source>
</evidence>
<protein>
    <submittedName>
        <fullName evidence="2">Uncharacterized protein</fullName>
    </submittedName>
</protein>
<gene>
    <name evidence="2" type="ORF">GCM10009066_05610</name>
</gene>
<organism evidence="2 3">
    <name type="scientific">Halarchaeum salinum</name>
    <dbReference type="NCBI Taxonomy" id="489912"/>
    <lineage>
        <taxon>Archaea</taxon>
        <taxon>Methanobacteriati</taxon>
        <taxon>Methanobacteriota</taxon>
        <taxon>Stenosarchaea group</taxon>
        <taxon>Halobacteria</taxon>
        <taxon>Halobacteriales</taxon>
        <taxon>Halobacteriaceae</taxon>
    </lineage>
</organism>
<keyword evidence="1" id="KW-1133">Transmembrane helix</keyword>
<name>A0AAV3S5Z1_9EURY</name>
<proteinExistence type="predicted"/>
<evidence type="ECO:0000256" key="1">
    <source>
        <dbReference type="SAM" id="Phobius"/>
    </source>
</evidence>
<evidence type="ECO:0000313" key="2">
    <source>
        <dbReference type="EMBL" id="GAA0293963.1"/>
    </source>
</evidence>
<keyword evidence="1" id="KW-0812">Transmembrane</keyword>
<accession>A0AAV3S5Z1</accession>
<keyword evidence="3" id="KW-1185">Reference proteome</keyword>
<dbReference type="Proteomes" id="UP001500837">
    <property type="component" value="Unassembled WGS sequence"/>
</dbReference>
<dbReference type="AlphaFoldDB" id="A0AAV3S5Z1"/>
<dbReference type="RefSeq" id="WP_211313613.1">
    <property type="nucleotide sequence ID" value="NZ_BAAABL010000026.1"/>
</dbReference>
<feature type="transmembrane region" description="Helical" evidence="1">
    <location>
        <begin position="69"/>
        <end position="87"/>
    </location>
</feature>
<comment type="caution">
    <text evidence="2">The sequence shown here is derived from an EMBL/GenBank/DDBJ whole genome shotgun (WGS) entry which is preliminary data.</text>
</comment>
<reference evidence="2 3" key="1">
    <citation type="journal article" date="2019" name="Int. J. Syst. Evol. Microbiol.">
        <title>The Global Catalogue of Microorganisms (GCM) 10K type strain sequencing project: providing services to taxonomists for standard genome sequencing and annotation.</title>
        <authorList>
            <consortium name="The Broad Institute Genomics Platform"/>
            <consortium name="The Broad Institute Genome Sequencing Center for Infectious Disease"/>
            <person name="Wu L."/>
            <person name="Ma J."/>
        </authorList>
    </citation>
    <scope>NUCLEOTIDE SEQUENCE [LARGE SCALE GENOMIC DNA]</scope>
    <source>
        <strain evidence="2 3">JCM 16330</strain>
    </source>
</reference>
<keyword evidence="1" id="KW-0472">Membrane</keyword>
<feature type="transmembrane region" description="Helical" evidence="1">
    <location>
        <begin position="12"/>
        <end position="35"/>
    </location>
</feature>